<dbReference type="AlphaFoldDB" id="A0A3N2BLB5"/>
<organism evidence="1 2">
    <name type="scientific">Plantibacter flavus</name>
    <dbReference type="NCBI Taxonomy" id="150123"/>
    <lineage>
        <taxon>Bacteria</taxon>
        <taxon>Bacillati</taxon>
        <taxon>Actinomycetota</taxon>
        <taxon>Actinomycetes</taxon>
        <taxon>Micrococcales</taxon>
        <taxon>Microbacteriaceae</taxon>
        <taxon>Plantibacter</taxon>
    </lineage>
</organism>
<comment type="caution">
    <text evidence="1">The sequence shown here is derived from an EMBL/GenBank/DDBJ whole genome shotgun (WGS) entry which is preliminary data.</text>
</comment>
<evidence type="ECO:0000313" key="2">
    <source>
        <dbReference type="Proteomes" id="UP000266915"/>
    </source>
</evidence>
<reference evidence="1 2" key="1">
    <citation type="submission" date="2018-11" db="EMBL/GenBank/DDBJ databases">
        <title>Sequencing the genomes of 1000 actinobacteria strains.</title>
        <authorList>
            <person name="Klenk H.-P."/>
        </authorList>
    </citation>
    <scope>NUCLEOTIDE SEQUENCE [LARGE SCALE GENOMIC DNA]</scope>
    <source>
        <strain evidence="1 2">DSM 14012</strain>
    </source>
</reference>
<name>A0A3N2BLB5_9MICO</name>
<proteinExistence type="predicted"/>
<accession>A0A3N2BLB5</accession>
<sequence>MIQTWSAATQRLDTALVSDLASSPSRPWAHGRCCSAGSAELGYAVLLSLAAFTRGIAASSGATQERPRASRQPFTAFMMLREASVEASAWRRLSTPLRSLGWMPEWEQQRCDLVTRSLPPRGAGEASVLPAPSHRIGYLIRPWIRPGGAETSAVLTARSLTDRSLAPSISEPAPLLHSRSAGSEIVANRLLLSRSPRLEIRHECRIWTLRSMPTGRSPRGRLLLDRLRRGDGQQLVHQQSAVALFQLTPADRGQLCFVVDAASSKGAGSGLSACALGTELRDRPDTTPLLVCWRSGDQRRRICGCDEGAEQKTTELGSSRDSKRRALVGSVNTLHAPAPHGPFQAVDPVSITGNL</sequence>
<gene>
    <name evidence="1" type="ORF">EDD42_4014</name>
</gene>
<evidence type="ECO:0000313" key="1">
    <source>
        <dbReference type="EMBL" id="ROR76061.1"/>
    </source>
</evidence>
<keyword evidence="2" id="KW-1185">Reference proteome</keyword>
<dbReference type="Proteomes" id="UP000266915">
    <property type="component" value="Unassembled WGS sequence"/>
</dbReference>
<protein>
    <submittedName>
        <fullName evidence="1">Uncharacterized protein</fullName>
    </submittedName>
</protein>
<dbReference type="EMBL" id="RKHL01000002">
    <property type="protein sequence ID" value="ROR76061.1"/>
    <property type="molecule type" value="Genomic_DNA"/>
</dbReference>